<dbReference type="InterPro" id="IPR000073">
    <property type="entry name" value="AB_hydrolase_1"/>
</dbReference>
<keyword evidence="3" id="KW-1185">Reference proteome</keyword>
<protein>
    <recommendedName>
        <fullName evidence="1">AB hydrolase-1 domain-containing protein</fullName>
    </recommendedName>
</protein>
<dbReference type="OrthoDB" id="3466517at2759"/>
<reference evidence="2 3" key="1">
    <citation type="journal article" date="2018" name="Evol. Lett.">
        <title>Horizontal gene cluster transfer increased hallucinogenic mushroom diversity.</title>
        <authorList>
            <person name="Reynolds H.T."/>
            <person name="Vijayakumar V."/>
            <person name="Gluck-Thaler E."/>
            <person name="Korotkin H.B."/>
            <person name="Matheny P.B."/>
            <person name="Slot J.C."/>
        </authorList>
    </citation>
    <scope>NUCLEOTIDE SEQUENCE [LARGE SCALE GENOMIC DNA]</scope>
    <source>
        <strain evidence="2 3">SRW20</strain>
    </source>
</reference>
<evidence type="ECO:0000259" key="1">
    <source>
        <dbReference type="Pfam" id="PF12697"/>
    </source>
</evidence>
<dbReference type="Gene3D" id="3.40.50.1820">
    <property type="entry name" value="alpha/beta hydrolase"/>
    <property type="match status" value="1"/>
</dbReference>
<proteinExistence type="predicted"/>
<dbReference type="Proteomes" id="UP000284706">
    <property type="component" value="Unassembled WGS sequence"/>
</dbReference>
<organism evidence="2 3">
    <name type="scientific">Gymnopilus dilepis</name>
    <dbReference type="NCBI Taxonomy" id="231916"/>
    <lineage>
        <taxon>Eukaryota</taxon>
        <taxon>Fungi</taxon>
        <taxon>Dikarya</taxon>
        <taxon>Basidiomycota</taxon>
        <taxon>Agaricomycotina</taxon>
        <taxon>Agaricomycetes</taxon>
        <taxon>Agaricomycetidae</taxon>
        <taxon>Agaricales</taxon>
        <taxon>Agaricineae</taxon>
        <taxon>Hymenogastraceae</taxon>
        <taxon>Gymnopilus</taxon>
    </lineage>
</organism>
<sequence length="337" mass="37323">MPTIAVREDLQYFYLDNGAPDVPNYKTVIMIHGHTFHGATFKRLLPLAASRNIRIIAINRREYPGSTPLGQAERDTLRSGSDEERANLLANLGVDLACLIDALIKQLNLPRDIAIVAWSLGNVFLVSLLASVDVLPTDVKKSLTTSVKHVILWDPPSESLGLPLPPGGYIPLYDAELSPEECLAKFGIWVASYWKHGNLASHDPSQLNYRTPEKEPPPTSETLGEELFALADLTAGEKSDTSILQVHNHNVLSKLWGKALFDASVREAWAGSKFTHFYGDASTWNIIYTGWFLEDKVKSAATEKLLVHFKVIKGANHFVMWDNPEGALNDLEAIINT</sequence>
<gene>
    <name evidence="2" type="ORF">CVT26_014551</name>
</gene>
<name>A0A409VVH4_9AGAR</name>
<dbReference type="InParanoid" id="A0A409VVH4"/>
<dbReference type="EMBL" id="NHYE01005547">
    <property type="protein sequence ID" value="PPQ70262.1"/>
    <property type="molecule type" value="Genomic_DNA"/>
</dbReference>
<feature type="domain" description="AB hydrolase-1" evidence="1">
    <location>
        <begin position="28"/>
        <end position="328"/>
    </location>
</feature>
<accession>A0A409VVH4</accession>
<evidence type="ECO:0000313" key="2">
    <source>
        <dbReference type="EMBL" id="PPQ70262.1"/>
    </source>
</evidence>
<dbReference type="AlphaFoldDB" id="A0A409VVH4"/>
<dbReference type="InterPro" id="IPR029058">
    <property type="entry name" value="AB_hydrolase_fold"/>
</dbReference>
<evidence type="ECO:0000313" key="3">
    <source>
        <dbReference type="Proteomes" id="UP000284706"/>
    </source>
</evidence>
<dbReference type="Pfam" id="PF12697">
    <property type="entry name" value="Abhydrolase_6"/>
    <property type="match status" value="1"/>
</dbReference>
<dbReference type="SUPFAM" id="SSF53474">
    <property type="entry name" value="alpha/beta-Hydrolases"/>
    <property type="match status" value="1"/>
</dbReference>
<comment type="caution">
    <text evidence="2">The sequence shown here is derived from an EMBL/GenBank/DDBJ whole genome shotgun (WGS) entry which is preliminary data.</text>
</comment>